<gene>
    <name evidence="2" type="ORF">DFR24_4003</name>
</gene>
<reference evidence="2 3" key="1">
    <citation type="submission" date="2019-03" db="EMBL/GenBank/DDBJ databases">
        <title>Genomic Encyclopedia of Type Strains, Phase IV (KMG-IV): sequencing the most valuable type-strain genomes for metagenomic binning, comparative biology and taxonomic classification.</title>
        <authorList>
            <person name="Goeker M."/>
        </authorList>
    </citation>
    <scope>NUCLEOTIDE SEQUENCE [LARGE SCALE GENOMIC DNA]</scope>
    <source>
        <strain evidence="2 3">DSM 26377</strain>
    </source>
</reference>
<dbReference type="Gene3D" id="3.40.50.1820">
    <property type="entry name" value="alpha/beta hydrolase"/>
    <property type="match status" value="1"/>
</dbReference>
<comment type="caution">
    <text evidence="2">The sequence shown here is derived from an EMBL/GenBank/DDBJ whole genome shotgun (WGS) entry which is preliminary data.</text>
</comment>
<dbReference type="InterPro" id="IPR000073">
    <property type="entry name" value="AB_hydrolase_1"/>
</dbReference>
<name>A0A4R7NWG6_9GAMM</name>
<organism evidence="2 3">
    <name type="scientific">Panacagrimonas perspica</name>
    <dbReference type="NCBI Taxonomy" id="381431"/>
    <lineage>
        <taxon>Bacteria</taxon>
        <taxon>Pseudomonadati</taxon>
        <taxon>Pseudomonadota</taxon>
        <taxon>Gammaproteobacteria</taxon>
        <taxon>Nevskiales</taxon>
        <taxon>Nevskiaceae</taxon>
        <taxon>Panacagrimonas</taxon>
    </lineage>
</organism>
<dbReference type="OrthoDB" id="9780765at2"/>
<evidence type="ECO:0000313" key="2">
    <source>
        <dbReference type="EMBL" id="TDU25565.1"/>
    </source>
</evidence>
<dbReference type="RefSeq" id="WP_133883175.1">
    <property type="nucleotide sequence ID" value="NZ_MWIN01000008.1"/>
</dbReference>
<dbReference type="AlphaFoldDB" id="A0A4R7NWG6"/>
<protein>
    <submittedName>
        <fullName evidence="2">Pimeloyl-ACP methyl ester carboxylesterase</fullName>
    </submittedName>
</protein>
<dbReference type="Pfam" id="PF00561">
    <property type="entry name" value="Abhydrolase_1"/>
    <property type="match status" value="1"/>
</dbReference>
<sequence length="288" mass="32976">MANSNIESIVGRYVHVELDGRDYRTYFEENANAKGRPIVCLHTAGADSIEFRHLLADREIAERFRVIAFDMPWHGRSLPPDGWWKEEYKLSRRFYVAFVVAFCEAMGLDKPILMGCSMGGYVMFDIAHDHPERFSAFISLQGRDQEKAWDGLSKWFVHPEVNANTLIRPLIASLIPASAPEARRYEIEWIYARCGPGVLPGDFHFASVDHDSREYGPQLSRIGEKMYLIAGDWDWSCFKEHTDRIQQAIKGITVVRSPDLGHFPMSENPVAFRKALDPVLKKIEQRAS</sequence>
<dbReference type="InterPro" id="IPR050228">
    <property type="entry name" value="Carboxylesterase_BioH"/>
</dbReference>
<dbReference type="PANTHER" id="PTHR43194">
    <property type="entry name" value="HYDROLASE ALPHA/BETA FOLD FAMILY"/>
    <property type="match status" value="1"/>
</dbReference>
<dbReference type="Proteomes" id="UP000295341">
    <property type="component" value="Unassembled WGS sequence"/>
</dbReference>
<dbReference type="InterPro" id="IPR029058">
    <property type="entry name" value="AB_hydrolase_fold"/>
</dbReference>
<keyword evidence="3" id="KW-1185">Reference proteome</keyword>
<dbReference type="PANTHER" id="PTHR43194:SF2">
    <property type="entry name" value="PEROXISOMAL MEMBRANE PROTEIN LPX1"/>
    <property type="match status" value="1"/>
</dbReference>
<feature type="domain" description="AB hydrolase-1" evidence="1">
    <location>
        <begin position="37"/>
        <end position="142"/>
    </location>
</feature>
<evidence type="ECO:0000259" key="1">
    <source>
        <dbReference type="Pfam" id="PF00561"/>
    </source>
</evidence>
<evidence type="ECO:0000313" key="3">
    <source>
        <dbReference type="Proteomes" id="UP000295341"/>
    </source>
</evidence>
<proteinExistence type="predicted"/>
<dbReference type="SUPFAM" id="SSF53474">
    <property type="entry name" value="alpha/beta-Hydrolases"/>
    <property type="match status" value="1"/>
</dbReference>
<accession>A0A4R7NWG6</accession>
<dbReference type="EMBL" id="SOBT01000011">
    <property type="protein sequence ID" value="TDU25565.1"/>
    <property type="molecule type" value="Genomic_DNA"/>
</dbReference>